<dbReference type="GO" id="GO:0005680">
    <property type="term" value="C:anaphase-promoting complex"/>
    <property type="evidence" value="ECO:0007669"/>
    <property type="project" value="InterPro"/>
</dbReference>
<dbReference type="GeneTree" id="ENSGT00390000016757"/>
<dbReference type="AlphaFoldDB" id="A0A3Q2H742"/>
<reference evidence="5 6" key="1">
    <citation type="journal article" date="2009" name="Science">
        <title>Genome sequence, comparative analysis, and population genetics of the domestic horse.</title>
        <authorList>
            <consortium name="Broad Institute Genome Sequencing Platform"/>
            <consortium name="Broad Institute Whole Genome Assembly Team"/>
            <person name="Wade C.M."/>
            <person name="Giulotto E."/>
            <person name="Sigurdsson S."/>
            <person name="Zoli M."/>
            <person name="Gnerre S."/>
            <person name="Imsland F."/>
            <person name="Lear T.L."/>
            <person name="Adelson D.L."/>
            <person name="Bailey E."/>
            <person name="Bellone R.R."/>
            <person name="Bloecker H."/>
            <person name="Distl O."/>
            <person name="Edgar R.C."/>
            <person name="Garber M."/>
            <person name="Leeb T."/>
            <person name="Mauceli E."/>
            <person name="MacLeod J.N."/>
            <person name="Penedo M.C.T."/>
            <person name="Raison J.M."/>
            <person name="Sharpe T."/>
            <person name="Vogel J."/>
            <person name="Andersson L."/>
            <person name="Antczak D.F."/>
            <person name="Biagi T."/>
            <person name="Binns M.M."/>
            <person name="Chowdhary B.P."/>
            <person name="Coleman S.J."/>
            <person name="Della Valle G."/>
            <person name="Fryc S."/>
            <person name="Guerin G."/>
            <person name="Hasegawa T."/>
            <person name="Hill E.W."/>
            <person name="Jurka J."/>
            <person name="Kiialainen A."/>
            <person name="Lindgren G."/>
            <person name="Liu J."/>
            <person name="Magnani E."/>
            <person name="Mickelson J.R."/>
            <person name="Murray J."/>
            <person name="Nergadze S.G."/>
            <person name="Onofrio R."/>
            <person name="Pedroni S."/>
            <person name="Piras M.F."/>
            <person name="Raudsepp T."/>
            <person name="Rocchi M."/>
            <person name="Roeed K.H."/>
            <person name="Ryder O.A."/>
            <person name="Searle S."/>
            <person name="Skow L."/>
            <person name="Swinburne J.E."/>
            <person name="Syvaenen A.C."/>
            <person name="Tozaki T."/>
            <person name="Valberg S.J."/>
            <person name="Vaudin M."/>
            <person name="White J.R."/>
            <person name="Zody M.C."/>
            <person name="Lander E.S."/>
            <person name="Lindblad-Toh K."/>
        </authorList>
    </citation>
    <scope>NUCLEOTIDE SEQUENCE [LARGE SCALE GENOMIC DNA]</scope>
    <source>
        <strain evidence="5 6">Thoroughbred</strain>
    </source>
</reference>
<dbReference type="PANTHER" id="PTHR12827:SF3">
    <property type="entry name" value="ANAPHASE-PROMOTING COMPLEX SUBUNIT 1"/>
    <property type="match status" value="1"/>
</dbReference>
<evidence type="ECO:0000259" key="4">
    <source>
        <dbReference type="Pfam" id="PF12859"/>
    </source>
</evidence>
<evidence type="ECO:0000256" key="3">
    <source>
        <dbReference type="ARBA" id="ARBA00023306"/>
    </source>
</evidence>
<protein>
    <submittedName>
        <fullName evidence="5">Anaphase promoting complex subunit 1</fullName>
    </submittedName>
</protein>
<evidence type="ECO:0000256" key="2">
    <source>
        <dbReference type="ARBA" id="ARBA00022776"/>
    </source>
</evidence>
<dbReference type="PANTHER" id="PTHR12827">
    <property type="entry name" value="MEIOTIC CHECKPOINT REGULATOR TSG24 FAMILY MEMBER"/>
    <property type="match status" value="1"/>
</dbReference>
<evidence type="ECO:0000313" key="7">
    <source>
        <dbReference type="VGNC" id="VGNC:15289"/>
    </source>
</evidence>
<dbReference type="Ensembl" id="ENSECAT00000048417.3">
    <property type="protein sequence ID" value="ENSECAP00000029720.3"/>
    <property type="gene ID" value="ENSECAG00000007006.5"/>
</dbReference>
<sequence length="162" mass="18294">MSNFYEERATMIAAGDLQEFVPFGRDHCKHHPNALNLQLRQLQPASELWSSDGAAGLVGSLQEVTIHEKQKESWQLRKGVSEIGEEVDYDEELYVAGNMVIWSKGSKSQALAVYKAFTVDSPVQQALWCDFIISQDKSEKAYSCKCLAHQIRTVVRAKHFFA</sequence>
<dbReference type="InterPro" id="IPR024990">
    <property type="entry name" value="Apc1"/>
</dbReference>
<keyword evidence="1" id="KW-0132">Cell division</keyword>
<name>A0A3Q2H742_HORSE</name>
<keyword evidence="3" id="KW-0131">Cell cycle</keyword>
<evidence type="ECO:0000313" key="5">
    <source>
        <dbReference type="Ensembl" id="ENSECAP00000029720.3"/>
    </source>
</evidence>
<reference evidence="5" key="2">
    <citation type="submission" date="2025-08" db="UniProtKB">
        <authorList>
            <consortium name="Ensembl"/>
        </authorList>
    </citation>
    <scope>IDENTIFICATION</scope>
    <source>
        <strain evidence="5">Thoroughbred</strain>
    </source>
</reference>
<keyword evidence="2" id="KW-0498">Mitosis</keyword>
<reference evidence="5" key="3">
    <citation type="submission" date="2025-09" db="UniProtKB">
        <authorList>
            <consortium name="Ensembl"/>
        </authorList>
    </citation>
    <scope>IDENTIFICATION</scope>
    <source>
        <strain evidence="5">Thoroughbred</strain>
    </source>
</reference>
<dbReference type="GO" id="GO:0051301">
    <property type="term" value="P:cell division"/>
    <property type="evidence" value="ECO:0007669"/>
    <property type="project" value="UniProtKB-KW"/>
</dbReference>
<dbReference type="Proteomes" id="UP000002281">
    <property type="component" value="Chromosome 15"/>
</dbReference>
<accession>A0A3Q2H742</accession>
<evidence type="ECO:0000313" key="6">
    <source>
        <dbReference type="Proteomes" id="UP000002281"/>
    </source>
</evidence>
<keyword evidence="6" id="KW-1185">Reference proteome</keyword>
<evidence type="ECO:0000256" key="1">
    <source>
        <dbReference type="ARBA" id="ARBA00022618"/>
    </source>
</evidence>
<gene>
    <name evidence="5 7" type="primary">ANAPC1</name>
    <name evidence="5" type="synonym">LOC111768045</name>
</gene>
<proteinExistence type="predicted"/>
<organism evidence="5 6">
    <name type="scientific">Equus caballus</name>
    <name type="common">Horse</name>
    <dbReference type="NCBI Taxonomy" id="9796"/>
    <lineage>
        <taxon>Eukaryota</taxon>
        <taxon>Metazoa</taxon>
        <taxon>Chordata</taxon>
        <taxon>Craniata</taxon>
        <taxon>Vertebrata</taxon>
        <taxon>Euteleostomi</taxon>
        <taxon>Mammalia</taxon>
        <taxon>Eutheria</taxon>
        <taxon>Laurasiatheria</taxon>
        <taxon>Perissodactyla</taxon>
        <taxon>Equidae</taxon>
        <taxon>Equus</taxon>
    </lineage>
</organism>
<dbReference type="VGNC" id="VGNC:15289">
    <property type="gene designation" value="ANAPC1"/>
</dbReference>
<feature type="domain" description="Anaphase-promoting complex subunit 1 N-terminal" evidence="4">
    <location>
        <begin position="74"/>
        <end position="149"/>
    </location>
</feature>
<dbReference type="Pfam" id="PF12859">
    <property type="entry name" value="ANAPC1"/>
    <property type="match status" value="1"/>
</dbReference>
<dbReference type="Bgee" id="ENSECAG00000007006">
    <property type="expression patterns" value="Expressed in inner cell mass and 23 other cell types or tissues"/>
</dbReference>
<dbReference type="InterPro" id="IPR049255">
    <property type="entry name" value="Apc1_N"/>
</dbReference>